<dbReference type="GO" id="GO:0016301">
    <property type="term" value="F:kinase activity"/>
    <property type="evidence" value="ECO:0007669"/>
    <property type="project" value="UniProtKB-KW"/>
</dbReference>
<evidence type="ECO:0000313" key="1">
    <source>
        <dbReference type="EMBL" id="EQD70313.1"/>
    </source>
</evidence>
<name>T1BP08_9ZZZZ</name>
<reference evidence="1" key="1">
    <citation type="submission" date="2013-08" db="EMBL/GenBank/DDBJ databases">
        <authorList>
            <person name="Mendez C."/>
            <person name="Richter M."/>
            <person name="Ferrer M."/>
            <person name="Sanchez J."/>
        </authorList>
    </citation>
    <scope>NUCLEOTIDE SEQUENCE</scope>
</reference>
<reference evidence="1" key="2">
    <citation type="journal article" date="2014" name="ISME J.">
        <title>Microbial stratification in low pH oxic and suboxic macroscopic growths along an acid mine drainage.</title>
        <authorList>
            <person name="Mendez-Garcia C."/>
            <person name="Mesa V."/>
            <person name="Sprenger R.R."/>
            <person name="Richter M."/>
            <person name="Diez M.S."/>
            <person name="Solano J."/>
            <person name="Bargiela R."/>
            <person name="Golyshina O.V."/>
            <person name="Manteca A."/>
            <person name="Ramos J.L."/>
            <person name="Gallego J.R."/>
            <person name="Llorente I."/>
            <person name="Martins Dos Santos V.A."/>
            <person name="Jensen O.N."/>
            <person name="Pelaez A.I."/>
            <person name="Sanchez J."/>
            <person name="Ferrer M."/>
        </authorList>
    </citation>
    <scope>NUCLEOTIDE SEQUENCE</scope>
</reference>
<accession>T1BP08</accession>
<feature type="non-terminal residue" evidence="1">
    <location>
        <position position="1"/>
    </location>
</feature>
<dbReference type="Gene3D" id="3.40.50.300">
    <property type="entry name" value="P-loop containing nucleotide triphosphate hydrolases"/>
    <property type="match status" value="1"/>
</dbReference>
<keyword evidence="1" id="KW-0808">Transferase</keyword>
<sequence length="115" mass="12781">DVDLVVGHLAHLLPIRDTIVLRCHPLELERRLARARRGSARERADNVIAEATDAILFEAIETGGRVWEIDTTGLDPDAVARRVAGRIARRGPSRYGRVDWLSDPAVTEELLRLGP</sequence>
<proteinExistence type="predicted"/>
<dbReference type="InterPro" id="IPR027417">
    <property type="entry name" value="P-loop_NTPase"/>
</dbReference>
<protein>
    <submittedName>
        <fullName evidence="1">Adenylate kinase</fullName>
    </submittedName>
</protein>
<dbReference type="EMBL" id="AUZY01003186">
    <property type="protein sequence ID" value="EQD70313.1"/>
    <property type="molecule type" value="Genomic_DNA"/>
</dbReference>
<organism evidence="1">
    <name type="scientific">mine drainage metagenome</name>
    <dbReference type="NCBI Taxonomy" id="410659"/>
    <lineage>
        <taxon>unclassified sequences</taxon>
        <taxon>metagenomes</taxon>
        <taxon>ecological metagenomes</taxon>
    </lineage>
</organism>
<dbReference type="AlphaFoldDB" id="T1BP08"/>
<gene>
    <name evidence="1" type="ORF">B1B_05074</name>
</gene>
<comment type="caution">
    <text evidence="1">The sequence shown here is derived from an EMBL/GenBank/DDBJ whole genome shotgun (WGS) entry which is preliminary data.</text>
</comment>
<keyword evidence="1" id="KW-0418">Kinase</keyword>